<feature type="transmembrane region" description="Helical" evidence="7">
    <location>
        <begin position="344"/>
        <end position="362"/>
    </location>
</feature>
<feature type="transmembrane region" description="Helical" evidence="7">
    <location>
        <begin position="368"/>
        <end position="389"/>
    </location>
</feature>
<dbReference type="InterPro" id="IPR020846">
    <property type="entry name" value="MFS_dom"/>
</dbReference>
<dbReference type="PANTHER" id="PTHR23506">
    <property type="entry name" value="GH10249P"/>
    <property type="match status" value="1"/>
</dbReference>
<dbReference type="FunCoup" id="A0A067NR43">
    <property type="interactions" value="1"/>
</dbReference>
<dbReference type="CDD" id="cd17325">
    <property type="entry name" value="MFS_MdtG_SLC18_like"/>
    <property type="match status" value="1"/>
</dbReference>
<evidence type="ECO:0000259" key="8">
    <source>
        <dbReference type="PROSITE" id="PS50850"/>
    </source>
</evidence>
<dbReference type="EMBL" id="KL198006">
    <property type="protein sequence ID" value="KDQ30369.1"/>
    <property type="molecule type" value="Genomic_DNA"/>
</dbReference>
<feature type="transmembrane region" description="Helical" evidence="7">
    <location>
        <begin position="110"/>
        <end position="132"/>
    </location>
</feature>
<evidence type="ECO:0000256" key="5">
    <source>
        <dbReference type="ARBA" id="ARBA00023136"/>
    </source>
</evidence>
<dbReference type="InParanoid" id="A0A067NR43"/>
<accession>A0A067NR43</accession>
<evidence type="ECO:0000256" key="6">
    <source>
        <dbReference type="SAM" id="MobiDB-lite"/>
    </source>
</evidence>
<dbReference type="Pfam" id="PF07690">
    <property type="entry name" value="MFS_1"/>
    <property type="match status" value="2"/>
</dbReference>
<feature type="transmembrane region" description="Helical" evidence="7">
    <location>
        <begin position="144"/>
        <end position="165"/>
    </location>
</feature>
<evidence type="ECO:0000256" key="7">
    <source>
        <dbReference type="SAM" id="Phobius"/>
    </source>
</evidence>
<sequence length="489" mass="52772">MLASWGTKWRSSYWFVTAVVGLGIVTDLLVYSIVLPVMPFHLESLGYTNVASLTGWLLFGYSGGLVVATIPTAMLSERYNSRKAPLLWGLLFLIGSQVMLMEAPNYPVMVVARILQGLSSSMVWVVGLALLCDCTPKEVIGRQLGIAMTGLSVGVILGPPLGGLLYDRFGFRGPFVFGIVSAFVDLVGRLLIIESKLGLLESPAPAPAPTITPPIPISDTIVFPNTTDANDHTGATSIPMTPRTSSRASQPTDVDSESQEKAHLSLWQVLVQLAKSPRALSALFVTLTNGLVYATIEPALPLRLQDVWHLDSTRVGIVFIAGLAPSLLSAPIAGYLSDKMGPEWVLPFALLLSIPWWLLLIIRKELGMFIAFFVFASFSVSAVISPVTAELATVSRHIKGIGFAHVYGAFNVAYGVGSALGPIVGGQLYDHVKNYGWTIICVFIAGMLVVGLPLVLWWSGDLPLWRRLRNKLAYPGPRPQPSSTPQVAH</sequence>
<proteinExistence type="predicted"/>
<dbReference type="InterPro" id="IPR011701">
    <property type="entry name" value="MFS"/>
</dbReference>
<dbReference type="InterPro" id="IPR050930">
    <property type="entry name" value="MFS_Vesicular_Transporter"/>
</dbReference>
<gene>
    <name evidence="9" type="ORF">PLEOSDRAFT_1111268</name>
</gene>
<dbReference type="PANTHER" id="PTHR23506:SF23">
    <property type="entry name" value="GH10249P"/>
    <property type="match status" value="1"/>
</dbReference>
<comment type="subcellular location">
    <subcellularLocation>
        <location evidence="1">Membrane</location>
        <topology evidence="1">Multi-pass membrane protein</topology>
    </subcellularLocation>
</comment>
<feature type="transmembrane region" description="Helical" evidence="7">
    <location>
        <begin position="279"/>
        <end position="296"/>
    </location>
</feature>
<dbReference type="InterPro" id="IPR036259">
    <property type="entry name" value="MFS_trans_sf"/>
</dbReference>
<evidence type="ECO:0000256" key="2">
    <source>
        <dbReference type="ARBA" id="ARBA00022448"/>
    </source>
</evidence>
<keyword evidence="3 7" id="KW-0812">Transmembrane</keyword>
<feature type="transmembrane region" description="Helical" evidence="7">
    <location>
        <begin position="435"/>
        <end position="459"/>
    </location>
</feature>
<feature type="compositionally biased region" description="Polar residues" evidence="6">
    <location>
        <begin position="232"/>
        <end position="253"/>
    </location>
</feature>
<feature type="domain" description="Major facilitator superfamily (MFS) profile" evidence="8">
    <location>
        <begin position="16"/>
        <end position="463"/>
    </location>
</feature>
<dbReference type="AlphaFoldDB" id="A0A067NR43"/>
<organism evidence="9 10">
    <name type="scientific">Pleurotus ostreatus (strain PC15)</name>
    <name type="common">Oyster mushroom</name>
    <dbReference type="NCBI Taxonomy" id="1137138"/>
    <lineage>
        <taxon>Eukaryota</taxon>
        <taxon>Fungi</taxon>
        <taxon>Dikarya</taxon>
        <taxon>Basidiomycota</taxon>
        <taxon>Agaricomycotina</taxon>
        <taxon>Agaricomycetes</taxon>
        <taxon>Agaricomycetidae</taxon>
        <taxon>Agaricales</taxon>
        <taxon>Pleurotineae</taxon>
        <taxon>Pleurotaceae</taxon>
        <taxon>Pleurotus</taxon>
    </lineage>
</organism>
<keyword evidence="4 7" id="KW-1133">Transmembrane helix</keyword>
<feature type="region of interest" description="Disordered" evidence="6">
    <location>
        <begin position="232"/>
        <end position="255"/>
    </location>
</feature>
<dbReference type="HOGENOM" id="CLU_001265_51_2_1"/>
<evidence type="ECO:0000313" key="10">
    <source>
        <dbReference type="Proteomes" id="UP000027073"/>
    </source>
</evidence>
<feature type="transmembrane region" description="Helical" evidence="7">
    <location>
        <begin position="86"/>
        <end position="104"/>
    </location>
</feature>
<dbReference type="PROSITE" id="PS50850">
    <property type="entry name" value="MFS"/>
    <property type="match status" value="1"/>
</dbReference>
<dbReference type="GO" id="GO:0016020">
    <property type="term" value="C:membrane"/>
    <property type="evidence" value="ECO:0007669"/>
    <property type="project" value="UniProtKB-SubCell"/>
</dbReference>
<evidence type="ECO:0000256" key="4">
    <source>
        <dbReference type="ARBA" id="ARBA00022989"/>
    </source>
</evidence>
<dbReference type="OrthoDB" id="440553at2759"/>
<feature type="transmembrane region" description="Helical" evidence="7">
    <location>
        <begin position="401"/>
        <end position="423"/>
    </location>
</feature>
<dbReference type="STRING" id="1137138.A0A067NR43"/>
<feature type="transmembrane region" description="Helical" evidence="7">
    <location>
        <begin position="171"/>
        <end position="192"/>
    </location>
</feature>
<evidence type="ECO:0000256" key="1">
    <source>
        <dbReference type="ARBA" id="ARBA00004141"/>
    </source>
</evidence>
<keyword evidence="2" id="KW-0813">Transport</keyword>
<dbReference type="SUPFAM" id="SSF103473">
    <property type="entry name" value="MFS general substrate transporter"/>
    <property type="match status" value="1"/>
</dbReference>
<dbReference type="Proteomes" id="UP000027073">
    <property type="component" value="Unassembled WGS sequence"/>
</dbReference>
<feature type="transmembrane region" description="Helical" evidence="7">
    <location>
        <begin position="54"/>
        <end position="74"/>
    </location>
</feature>
<dbReference type="Gene3D" id="1.20.1250.20">
    <property type="entry name" value="MFS general substrate transporter like domains"/>
    <property type="match status" value="2"/>
</dbReference>
<feature type="transmembrane region" description="Helical" evidence="7">
    <location>
        <begin position="12"/>
        <end position="34"/>
    </location>
</feature>
<feature type="transmembrane region" description="Helical" evidence="7">
    <location>
        <begin position="316"/>
        <end position="337"/>
    </location>
</feature>
<protein>
    <recommendedName>
        <fullName evidence="8">Major facilitator superfamily (MFS) profile domain-containing protein</fullName>
    </recommendedName>
</protein>
<reference evidence="10" key="1">
    <citation type="journal article" date="2014" name="Proc. Natl. Acad. Sci. U.S.A.">
        <title>Extensive sampling of basidiomycete genomes demonstrates inadequacy of the white-rot/brown-rot paradigm for wood decay fungi.</title>
        <authorList>
            <person name="Riley R."/>
            <person name="Salamov A.A."/>
            <person name="Brown D.W."/>
            <person name="Nagy L.G."/>
            <person name="Floudas D."/>
            <person name="Held B.W."/>
            <person name="Levasseur A."/>
            <person name="Lombard V."/>
            <person name="Morin E."/>
            <person name="Otillar R."/>
            <person name="Lindquist E.A."/>
            <person name="Sun H."/>
            <person name="LaButti K.M."/>
            <person name="Schmutz J."/>
            <person name="Jabbour D."/>
            <person name="Luo H."/>
            <person name="Baker S.E."/>
            <person name="Pisabarro A.G."/>
            <person name="Walton J.D."/>
            <person name="Blanchette R.A."/>
            <person name="Henrissat B."/>
            <person name="Martin F."/>
            <person name="Cullen D."/>
            <person name="Hibbett D.S."/>
            <person name="Grigoriev I.V."/>
        </authorList>
    </citation>
    <scope>NUCLEOTIDE SEQUENCE [LARGE SCALE GENOMIC DNA]</scope>
    <source>
        <strain evidence="10">PC15</strain>
    </source>
</reference>
<evidence type="ECO:0000256" key="3">
    <source>
        <dbReference type="ARBA" id="ARBA00022692"/>
    </source>
</evidence>
<dbReference type="GO" id="GO:0022857">
    <property type="term" value="F:transmembrane transporter activity"/>
    <property type="evidence" value="ECO:0007669"/>
    <property type="project" value="InterPro"/>
</dbReference>
<name>A0A067NR43_PLEO1</name>
<keyword evidence="5 7" id="KW-0472">Membrane</keyword>
<evidence type="ECO:0000313" key="9">
    <source>
        <dbReference type="EMBL" id="KDQ30369.1"/>
    </source>
</evidence>
<dbReference type="VEuPathDB" id="FungiDB:PLEOSDRAFT_1111268"/>